<evidence type="ECO:0000313" key="2">
    <source>
        <dbReference type="Proteomes" id="UP000253529"/>
    </source>
</evidence>
<reference evidence="1 2" key="1">
    <citation type="submission" date="2018-06" db="EMBL/GenBank/DDBJ databases">
        <title>Genomic Encyclopedia of Type Strains, Phase IV (KMG-IV): sequencing the most valuable type-strain genomes for metagenomic binning, comparative biology and taxonomic classification.</title>
        <authorList>
            <person name="Goeker M."/>
        </authorList>
    </citation>
    <scope>NUCLEOTIDE SEQUENCE [LARGE SCALE GENOMIC DNA]</scope>
    <source>
        <strain evidence="1 2">DSM 24875</strain>
    </source>
</reference>
<dbReference type="EMBL" id="QNRK01000016">
    <property type="protein sequence ID" value="RBP11432.1"/>
    <property type="molecule type" value="Genomic_DNA"/>
</dbReference>
<gene>
    <name evidence="1" type="ORF">DFR50_116127</name>
</gene>
<keyword evidence="2" id="KW-1185">Reference proteome</keyword>
<accession>A0A366F9T8</accession>
<proteinExistence type="predicted"/>
<evidence type="ECO:0000313" key="1">
    <source>
        <dbReference type="EMBL" id="RBP11432.1"/>
    </source>
</evidence>
<name>A0A366F9T8_9HYPH</name>
<comment type="caution">
    <text evidence="1">The sequence shown here is derived from an EMBL/GenBank/DDBJ whole genome shotgun (WGS) entry which is preliminary data.</text>
</comment>
<organism evidence="1 2">
    <name type="scientific">Roseiarcus fermentans</name>
    <dbReference type="NCBI Taxonomy" id="1473586"/>
    <lineage>
        <taxon>Bacteria</taxon>
        <taxon>Pseudomonadati</taxon>
        <taxon>Pseudomonadota</taxon>
        <taxon>Alphaproteobacteria</taxon>
        <taxon>Hyphomicrobiales</taxon>
        <taxon>Roseiarcaceae</taxon>
        <taxon>Roseiarcus</taxon>
    </lineage>
</organism>
<sequence length="74" mass="8389">MRSPPIWTSKAASDAFSQRNNAAFPTKMLRFQYRVNCRHGVLFLFLHGFSIFHTSTARITAADSCAPERRGTKI</sequence>
<dbReference type="Proteomes" id="UP000253529">
    <property type="component" value="Unassembled WGS sequence"/>
</dbReference>
<dbReference type="AlphaFoldDB" id="A0A366F9T8"/>
<protein>
    <submittedName>
        <fullName evidence="1">Uncharacterized protein</fullName>
    </submittedName>
</protein>